<dbReference type="AlphaFoldDB" id="A0A099LVR6"/>
<evidence type="ECO:0000256" key="2">
    <source>
        <dbReference type="ARBA" id="ARBA00007935"/>
    </source>
</evidence>
<feature type="transmembrane region" description="Helical" evidence="9">
    <location>
        <begin position="104"/>
        <end position="123"/>
    </location>
</feature>
<evidence type="ECO:0000256" key="6">
    <source>
        <dbReference type="ARBA" id="ARBA00022989"/>
    </source>
</evidence>
<dbReference type="PANTHER" id="PTHR30472:SF19">
    <property type="entry name" value="PETROBACTIN IMPORT SYSTEM PERMEASE PROTEIN YCLO"/>
    <property type="match status" value="1"/>
</dbReference>
<dbReference type="FunFam" id="1.10.3470.10:FF:000004">
    <property type="entry name" value="Iron compound ABC transporter, permease"/>
    <property type="match status" value="1"/>
</dbReference>
<keyword evidence="3" id="KW-0813">Transport</keyword>
<keyword evidence="6 9" id="KW-1133">Transmembrane helix</keyword>
<dbReference type="SUPFAM" id="SSF81345">
    <property type="entry name" value="ABC transporter involved in vitamin B12 uptake, BtuC"/>
    <property type="match status" value="1"/>
</dbReference>
<dbReference type="GO" id="GO:0005886">
    <property type="term" value="C:plasma membrane"/>
    <property type="evidence" value="ECO:0007669"/>
    <property type="project" value="UniProtKB-SubCell"/>
</dbReference>
<proteinExistence type="inferred from homology"/>
<dbReference type="InterPro" id="IPR037294">
    <property type="entry name" value="ABC_BtuC-like"/>
</dbReference>
<dbReference type="STRING" id="29495.EA26_10865"/>
<dbReference type="GO" id="GO:0033214">
    <property type="term" value="P:siderophore-iron import into cell"/>
    <property type="evidence" value="ECO:0007669"/>
    <property type="project" value="TreeGrafter"/>
</dbReference>
<dbReference type="Proteomes" id="UP000029994">
    <property type="component" value="Unassembled WGS sequence"/>
</dbReference>
<evidence type="ECO:0000256" key="9">
    <source>
        <dbReference type="SAM" id="Phobius"/>
    </source>
</evidence>
<comment type="similarity">
    <text evidence="2">Belongs to the binding-protein-dependent transport system permease family. FecCD subfamily.</text>
</comment>
<dbReference type="PANTHER" id="PTHR30472">
    <property type="entry name" value="FERRIC ENTEROBACTIN TRANSPORT SYSTEM PERMEASE PROTEIN"/>
    <property type="match status" value="1"/>
</dbReference>
<keyword evidence="4" id="KW-1003">Cell membrane</keyword>
<evidence type="ECO:0000256" key="3">
    <source>
        <dbReference type="ARBA" id="ARBA00022448"/>
    </source>
</evidence>
<feature type="transmembrane region" description="Helical" evidence="9">
    <location>
        <begin position="287"/>
        <end position="311"/>
    </location>
</feature>
<dbReference type="CDD" id="cd06550">
    <property type="entry name" value="TM_ABC_iron-siderophores_like"/>
    <property type="match status" value="1"/>
</dbReference>
<dbReference type="RefSeq" id="WP_039427350.1">
    <property type="nucleotide sequence ID" value="NZ_CP051102.1"/>
</dbReference>
<dbReference type="InterPro" id="IPR000522">
    <property type="entry name" value="ABC_transptr_permease_BtuC"/>
</dbReference>
<evidence type="ECO:0000313" key="11">
    <source>
        <dbReference type="Proteomes" id="UP000029994"/>
    </source>
</evidence>
<name>A0A099LVR6_9VIBR</name>
<feature type="transmembrane region" description="Helical" evidence="9">
    <location>
        <begin position="78"/>
        <end position="98"/>
    </location>
</feature>
<reference evidence="10 11" key="1">
    <citation type="submission" date="2014-04" db="EMBL/GenBank/DDBJ databases">
        <title>Genome sequencing of Vibrio navarrensis strains.</title>
        <authorList>
            <person name="Gladney L.M."/>
            <person name="Katz L.S."/>
            <person name="Marino-Ramirez L."/>
            <person name="Jordan I.K."/>
        </authorList>
    </citation>
    <scope>NUCLEOTIDE SEQUENCE [LARGE SCALE GENOMIC DNA]</scope>
    <source>
        <strain evidence="10 11">ATCC 51183</strain>
    </source>
</reference>
<feature type="transmembrane region" description="Helical" evidence="9">
    <location>
        <begin position="224"/>
        <end position="248"/>
    </location>
</feature>
<keyword evidence="5 9" id="KW-0812">Transmembrane</keyword>
<feature type="transmembrane region" description="Helical" evidence="9">
    <location>
        <begin position="260"/>
        <end position="280"/>
    </location>
</feature>
<evidence type="ECO:0000256" key="1">
    <source>
        <dbReference type="ARBA" id="ARBA00004651"/>
    </source>
</evidence>
<dbReference type="eggNOG" id="COG4605">
    <property type="taxonomic scope" value="Bacteria"/>
</dbReference>
<sequence>MSDRSKLLVMLFIALVFAVLFLGKGLTVDNYHYFLSRRFPKVLAMILAGIAVAQASLVFQTVTHNRILTPSILGFDNLYLLTQTLIVVGFGTVSHLVLNVYLNFTLSAVVMVLFSIALFGFYFQRGERNLITLLLVGLILGQLFFNVAAFFMMIMDPNDFATVQASMFASFNHVDGGLVLFVTPMLLLATFLLLRMSRVLDVFWLDRDNAVSLGIDVDRVTKRVLLYSALLVAISTALVGPIMFFGLLVTNLAREIFRTYRHTILLPGCALFAVCALLVGQWMVENVLAFQTTLSVIINFIGGVYFISMLLRNRIV</sequence>
<accession>A0A099LVR6</accession>
<feature type="transmembrane region" description="Helical" evidence="9">
    <location>
        <begin position="43"/>
        <end position="62"/>
    </location>
</feature>
<evidence type="ECO:0000256" key="5">
    <source>
        <dbReference type="ARBA" id="ARBA00022692"/>
    </source>
</evidence>
<gene>
    <name evidence="10" type="ORF">EA26_10865</name>
</gene>
<dbReference type="Pfam" id="PF01032">
    <property type="entry name" value="FecCD"/>
    <property type="match status" value="1"/>
</dbReference>
<comment type="caution">
    <text evidence="10">The sequence shown here is derived from an EMBL/GenBank/DDBJ whole genome shotgun (WGS) entry which is preliminary data.</text>
</comment>
<dbReference type="EMBL" id="JMCG01000001">
    <property type="protein sequence ID" value="KGK11779.1"/>
    <property type="molecule type" value="Genomic_DNA"/>
</dbReference>
<organism evidence="10 11">
    <name type="scientific">Vibrio navarrensis</name>
    <dbReference type="NCBI Taxonomy" id="29495"/>
    <lineage>
        <taxon>Bacteria</taxon>
        <taxon>Pseudomonadati</taxon>
        <taxon>Pseudomonadota</taxon>
        <taxon>Gammaproteobacteria</taxon>
        <taxon>Vibrionales</taxon>
        <taxon>Vibrionaceae</taxon>
        <taxon>Vibrio</taxon>
    </lineage>
</organism>
<evidence type="ECO:0000256" key="8">
    <source>
        <dbReference type="ARBA" id="ARBA00023136"/>
    </source>
</evidence>
<dbReference type="GeneID" id="43683672"/>
<evidence type="ECO:0000256" key="4">
    <source>
        <dbReference type="ARBA" id="ARBA00022475"/>
    </source>
</evidence>
<dbReference type="Gene3D" id="1.10.3470.10">
    <property type="entry name" value="ABC transporter involved in vitamin B12 uptake, BtuC"/>
    <property type="match status" value="1"/>
</dbReference>
<feature type="transmembrane region" description="Helical" evidence="9">
    <location>
        <begin position="174"/>
        <end position="194"/>
    </location>
</feature>
<dbReference type="GO" id="GO:0022857">
    <property type="term" value="F:transmembrane transporter activity"/>
    <property type="evidence" value="ECO:0007669"/>
    <property type="project" value="InterPro"/>
</dbReference>
<feature type="transmembrane region" description="Helical" evidence="9">
    <location>
        <begin position="130"/>
        <end position="154"/>
    </location>
</feature>
<keyword evidence="8 9" id="KW-0472">Membrane</keyword>
<keyword evidence="11" id="KW-1185">Reference proteome</keyword>
<evidence type="ECO:0000313" key="10">
    <source>
        <dbReference type="EMBL" id="KGK11779.1"/>
    </source>
</evidence>
<evidence type="ECO:0000256" key="7">
    <source>
        <dbReference type="ARBA" id="ARBA00023004"/>
    </source>
</evidence>
<keyword evidence="7" id="KW-0408">Iron</keyword>
<comment type="subcellular location">
    <subcellularLocation>
        <location evidence="1">Cell membrane</location>
        <topology evidence="1">Multi-pass membrane protein</topology>
    </subcellularLocation>
</comment>
<protein>
    <submittedName>
        <fullName evidence="10">ABC transporter permease</fullName>
    </submittedName>
</protein>